<organism evidence="2 3">
    <name type="scientific">Lithohypha guttulata</name>
    <dbReference type="NCBI Taxonomy" id="1690604"/>
    <lineage>
        <taxon>Eukaryota</taxon>
        <taxon>Fungi</taxon>
        <taxon>Dikarya</taxon>
        <taxon>Ascomycota</taxon>
        <taxon>Pezizomycotina</taxon>
        <taxon>Eurotiomycetes</taxon>
        <taxon>Chaetothyriomycetidae</taxon>
        <taxon>Chaetothyriales</taxon>
        <taxon>Trichomeriaceae</taxon>
        <taxon>Lithohypha</taxon>
    </lineage>
</organism>
<proteinExistence type="predicted"/>
<feature type="region of interest" description="Disordered" evidence="1">
    <location>
        <begin position="213"/>
        <end position="282"/>
    </location>
</feature>
<feature type="region of interest" description="Disordered" evidence="1">
    <location>
        <begin position="317"/>
        <end position="340"/>
    </location>
</feature>
<dbReference type="Proteomes" id="UP001309876">
    <property type="component" value="Unassembled WGS sequence"/>
</dbReference>
<accession>A0AAN7T206</accession>
<keyword evidence="3" id="KW-1185">Reference proteome</keyword>
<evidence type="ECO:0000313" key="2">
    <source>
        <dbReference type="EMBL" id="KAK5087093.1"/>
    </source>
</evidence>
<comment type="caution">
    <text evidence="2">The sequence shown here is derived from an EMBL/GenBank/DDBJ whole genome shotgun (WGS) entry which is preliminary data.</text>
</comment>
<gene>
    <name evidence="2" type="ORF">LTR05_004264</name>
</gene>
<dbReference type="EMBL" id="JAVRRJ010000003">
    <property type="protein sequence ID" value="KAK5087093.1"/>
    <property type="molecule type" value="Genomic_DNA"/>
</dbReference>
<protein>
    <submittedName>
        <fullName evidence="2">Uncharacterized protein</fullName>
    </submittedName>
</protein>
<feature type="region of interest" description="Disordered" evidence="1">
    <location>
        <begin position="67"/>
        <end position="97"/>
    </location>
</feature>
<dbReference type="AlphaFoldDB" id="A0AAN7T206"/>
<name>A0AAN7T206_9EURO</name>
<evidence type="ECO:0000313" key="3">
    <source>
        <dbReference type="Proteomes" id="UP001309876"/>
    </source>
</evidence>
<sequence length="637" mass="71639">MRRSLATPCPVPIGSFANFDDTYNEDTSTEFEYTTAFQASFRNVKPKRAGFARRGNSNFVIHEDGNDEAQRTGVNEGAQKVTASSGLVKPARRVATQTREPINSLEPVLKAEVQRYNGKQPQRACRAARRSCLPSSRTSEEVVRQEDAVDGIPEPRRIAVERHVARRKTLYIPSEDTTQPKMWMGAFFSVENGPEEEQIELTGIAARMAEKAKKQASNFAKPRRAPMKQIRAAQEESDRVDRAGAPTGKENIPPLHTRDSKEGEAVTQLQSHDAPNNKDLQRKKFISQARLEKLSETGSHMQCSSVNMMYEVGRRRHEYQQSPRTRAVRKSGPTTLERRGQESLYEDVLDTAACDGNQGPAATSALTNVDEVLQPMLEDNVEVNSRTPLLDHVEHSTTCKELWQEPQDVAASRATTKLTEEFATLDHDMLRSQLLKRYQSPETNLLQSHVQAALLYGTLSLSYESILWIHNITRDVELKRQFLGFWLDNYDNDLLEAAVVVMAERQPYAPANRACESIPLLLDRRRMLSNFIDSYLLRHEEPHFKSAGTGVSCNDLGSKTILKSLMLVKALDMSKEGPRSITGNQLFHQHANLKSSAEAVQSLMKLLNPAVQNPVRALKQLGYQVTHEQQEADEVSY</sequence>
<feature type="compositionally biased region" description="Basic and acidic residues" evidence="1">
    <location>
        <begin position="233"/>
        <end position="242"/>
    </location>
</feature>
<evidence type="ECO:0000256" key="1">
    <source>
        <dbReference type="SAM" id="MobiDB-lite"/>
    </source>
</evidence>
<reference evidence="2 3" key="1">
    <citation type="submission" date="2023-08" db="EMBL/GenBank/DDBJ databases">
        <title>Black Yeasts Isolated from many extreme environments.</title>
        <authorList>
            <person name="Coleine C."/>
            <person name="Stajich J.E."/>
            <person name="Selbmann L."/>
        </authorList>
    </citation>
    <scope>NUCLEOTIDE SEQUENCE [LARGE SCALE GENOMIC DNA]</scope>
    <source>
        <strain evidence="2 3">CCFEE 5910</strain>
    </source>
</reference>